<dbReference type="AlphaFoldDB" id="A0A3B0TBK6"/>
<proteinExistence type="predicted"/>
<evidence type="ECO:0000313" key="2">
    <source>
        <dbReference type="EMBL" id="VAW06214.1"/>
    </source>
</evidence>
<gene>
    <name evidence="2" type="ORF">MNBD_ACTINO01-2008</name>
</gene>
<protein>
    <recommendedName>
        <fullName evidence="3">Bacterial Ig domain-containing protein</fullName>
    </recommendedName>
</protein>
<accession>A0A3B0TBK6</accession>
<dbReference type="EMBL" id="UOEI01000458">
    <property type="protein sequence ID" value="VAW06214.1"/>
    <property type="molecule type" value="Genomic_DNA"/>
</dbReference>
<dbReference type="InterPro" id="IPR013783">
    <property type="entry name" value="Ig-like_fold"/>
</dbReference>
<organism evidence="2">
    <name type="scientific">hydrothermal vent metagenome</name>
    <dbReference type="NCBI Taxonomy" id="652676"/>
    <lineage>
        <taxon>unclassified sequences</taxon>
        <taxon>metagenomes</taxon>
        <taxon>ecological metagenomes</taxon>
    </lineage>
</organism>
<feature type="compositionally biased region" description="Low complexity" evidence="1">
    <location>
        <begin position="72"/>
        <end position="131"/>
    </location>
</feature>
<dbReference type="Pfam" id="PF09136">
    <property type="entry name" value="Glucodextran_B"/>
    <property type="match status" value="1"/>
</dbReference>
<reference evidence="2" key="1">
    <citation type="submission" date="2018-06" db="EMBL/GenBank/DDBJ databases">
        <authorList>
            <person name="Zhirakovskaya E."/>
        </authorList>
    </citation>
    <scope>NUCLEOTIDE SEQUENCE</scope>
</reference>
<evidence type="ECO:0000256" key="1">
    <source>
        <dbReference type="SAM" id="MobiDB-lite"/>
    </source>
</evidence>
<evidence type="ECO:0008006" key="3">
    <source>
        <dbReference type="Google" id="ProtNLM"/>
    </source>
</evidence>
<name>A0A3B0TBK6_9ZZZZ</name>
<feature type="region of interest" description="Disordered" evidence="1">
    <location>
        <begin position="68"/>
        <end position="141"/>
    </location>
</feature>
<feature type="region of interest" description="Disordered" evidence="1">
    <location>
        <begin position="212"/>
        <end position="252"/>
    </location>
</feature>
<sequence length="290" mass="30130">MRPRAPLAYAGLLIVAFLAVIGFAAFSPSTDTSAEELVTELTATTVPPNGGMSARVASAVLALRVSDADSRTATTQTVPTTTAPVRDATDETSTTAATESFVIQETSTSSTQAPPTTAAPTTSQSDTTPPTIKVTSPDDGDTVTKRTVTFKGTVEKGATVSSGPYAADVNDDGTWSIRLVVVDGANGATFTATDKAGNSASVRIIVNYEEKKAAPPPPTTTTTAAHDDHATTTTKAPSQTTTPKWSPNWPADAGGIRNVEQWRSLVGKYWAADRVDCVLGIIKKESRGDP</sequence>
<feature type="non-terminal residue" evidence="2">
    <location>
        <position position="290"/>
    </location>
</feature>
<feature type="compositionally biased region" description="Low complexity" evidence="1">
    <location>
        <begin position="231"/>
        <end position="244"/>
    </location>
</feature>
<dbReference type="Gene3D" id="2.60.40.10">
    <property type="entry name" value="Immunoglobulins"/>
    <property type="match status" value="1"/>
</dbReference>